<feature type="region of interest" description="Disordered" evidence="1">
    <location>
        <begin position="22"/>
        <end position="70"/>
    </location>
</feature>
<evidence type="ECO:0008006" key="3">
    <source>
        <dbReference type="Google" id="ProtNLM"/>
    </source>
</evidence>
<evidence type="ECO:0000256" key="1">
    <source>
        <dbReference type="SAM" id="MobiDB-lite"/>
    </source>
</evidence>
<dbReference type="AlphaFoldDB" id="A0A7S3NKI7"/>
<sequence length="316" mass="35600">MQESSTASHKFLSEVISMLDDNNDQEAIHTSSIVANEQSDTKYPQSRKRSAGIEFTSRADRKRERERQRRAEVGTKFDELLRILNVAETYTGQKITSSEDTSDDTRVAILNRTIHAIETFIRTETLRRAQVNSTGARDLMGVAALATQRLQSREAQTQTDILDDDVFLVARMRIPHHVLASCYTSQGKEHSFATEQNQVSAAFTTFLKDKHGAFTSSNQRRAQKSTTSTTTNQQFNHPSNQVPLDHDDIPLQNQQQIASRNEKDFSEESNNGNRPRSMSVTSQIIEQILTSSSPPAQSSKHHQQHQAASYYARAAF</sequence>
<name>A0A7S3NKI7_9STRA</name>
<gene>
    <name evidence="2" type="ORF">ALAG00032_LOCUS14658</name>
</gene>
<organism evidence="2">
    <name type="scientific">Aureoumbra lagunensis</name>
    <dbReference type="NCBI Taxonomy" id="44058"/>
    <lineage>
        <taxon>Eukaryota</taxon>
        <taxon>Sar</taxon>
        <taxon>Stramenopiles</taxon>
        <taxon>Ochrophyta</taxon>
        <taxon>Pelagophyceae</taxon>
        <taxon>Pelagomonadales</taxon>
        <taxon>Aureoumbra</taxon>
    </lineage>
</organism>
<feature type="region of interest" description="Disordered" evidence="1">
    <location>
        <begin position="214"/>
        <end position="279"/>
    </location>
</feature>
<feature type="compositionally biased region" description="Polar residues" evidence="1">
    <location>
        <begin position="232"/>
        <end position="242"/>
    </location>
</feature>
<reference evidence="2" key="1">
    <citation type="submission" date="2021-01" db="EMBL/GenBank/DDBJ databases">
        <authorList>
            <person name="Corre E."/>
            <person name="Pelletier E."/>
            <person name="Niang G."/>
            <person name="Scheremetjew M."/>
            <person name="Finn R."/>
            <person name="Kale V."/>
            <person name="Holt S."/>
            <person name="Cochrane G."/>
            <person name="Meng A."/>
            <person name="Brown T."/>
            <person name="Cohen L."/>
        </authorList>
    </citation>
    <scope>NUCLEOTIDE SEQUENCE</scope>
    <source>
        <strain evidence="2">CCMP1510</strain>
    </source>
</reference>
<feature type="compositionally biased region" description="Polar residues" evidence="1">
    <location>
        <begin position="268"/>
        <end position="279"/>
    </location>
</feature>
<feature type="compositionally biased region" description="Basic and acidic residues" evidence="1">
    <location>
        <begin position="57"/>
        <end position="70"/>
    </location>
</feature>
<feature type="compositionally biased region" description="Polar residues" evidence="1">
    <location>
        <begin position="28"/>
        <end position="44"/>
    </location>
</feature>
<protein>
    <recommendedName>
        <fullName evidence="3">BHLH domain-containing protein</fullName>
    </recommendedName>
</protein>
<dbReference type="EMBL" id="HBIJ01022443">
    <property type="protein sequence ID" value="CAE0373856.1"/>
    <property type="molecule type" value="Transcribed_RNA"/>
</dbReference>
<proteinExistence type="predicted"/>
<evidence type="ECO:0000313" key="2">
    <source>
        <dbReference type="EMBL" id="CAE0373856.1"/>
    </source>
</evidence>
<accession>A0A7S3NKI7</accession>